<name>A0AAN6MCN0_9PEZI</name>
<dbReference type="InterPro" id="IPR010721">
    <property type="entry name" value="UstE-like"/>
</dbReference>
<comment type="caution">
    <text evidence="2">The sequence shown here is derived from an EMBL/GenBank/DDBJ whole genome shotgun (WGS) entry which is preliminary data.</text>
</comment>
<gene>
    <name evidence="2" type="ORF">C8A05DRAFT_38733</name>
</gene>
<reference evidence="2" key="1">
    <citation type="journal article" date="2023" name="Mol. Phylogenet. Evol.">
        <title>Genome-scale phylogeny and comparative genomics of the fungal order Sordariales.</title>
        <authorList>
            <person name="Hensen N."/>
            <person name="Bonometti L."/>
            <person name="Westerberg I."/>
            <person name="Brannstrom I.O."/>
            <person name="Guillou S."/>
            <person name="Cros-Aarteil S."/>
            <person name="Calhoun S."/>
            <person name="Haridas S."/>
            <person name="Kuo A."/>
            <person name="Mondo S."/>
            <person name="Pangilinan J."/>
            <person name="Riley R."/>
            <person name="LaButti K."/>
            <person name="Andreopoulos B."/>
            <person name="Lipzen A."/>
            <person name="Chen C."/>
            <person name="Yan M."/>
            <person name="Daum C."/>
            <person name="Ng V."/>
            <person name="Clum A."/>
            <person name="Steindorff A."/>
            <person name="Ohm R.A."/>
            <person name="Martin F."/>
            <person name="Silar P."/>
            <person name="Natvig D.O."/>
            <person name="Lalanne C."/>
            <person name="Gautier V."/>
            <person name="Ament-Velasquez S.L."/>
            <person name="Kruys A."/>
            <person name="Hutchinson M.I."/>
            <person name="Powell A.J."/>
            <person name="Barry K."/>
            <person name="Miller A.N."/>
            <person name="Grigoriev I.V."/>
            <person name="Debuchy R."/>
            <person name="Gladieux P."/>
            <person name="Hiltunen Thoren M."/>
            <person name="Johannesson H."/>
        </authorList>
    </citation>
    <scope>NUCLEOTIDE SEQUENCE</scope>
    <source>
        <strain evidence="2">CBS 103.79</strain>
    </source>
</reference>
<reference evidence="2" key="2">
    <citation type="submission" date="2023-05" db="EMBL/GenBank/DDBJ databases">
        <authorList>
            <consortium name="Lawrence Berkeley National Laboratory"/>
            <person name="Steindorff A."/>
            <person name="Hensen N."/>
            <person name="Bonometti L."/>
            <person name="Westerberg I."/>
            <person name="Brannstrom I.O."/>
            <person name="Guillou S."/>
            <person name="Cros-Aarteil S."/>
            <person name="Calhoun S."/>
            <person name="Haridas S."/>
            <person name="Kuo A."/>
            <person name="Mondo S."/>
            <person name="Pangilinan J."/>
            <person name="Riley R."/>
            <person name="Labutti K."/>
            <person name="Andreopoulos B."/>
            <person name="Lipzen A."/>
            <person name="Chen C."/>
            <person name="Yanf M."/>
            <person name="Daum C."/>
            <person name="Ng V."/>
            <person name="Clum A."/>
            <person name="Ohm R."/>
            <person name="Martin F."/>
            <person name="Silar P."/>
            <person name="Natvig D."/>
            <person name="Lalanne C."/>
            <person name="Gautier V."/>
            <person name="Ament-Velasquez S.L."/>
            <person name="Kruys A."/>
            <person name="Hutchinson M.I."/>
            <person name="Powell A.J."/>
            <person name="Barry K."/>
            <person name="Miller A.N."/>
            <person name="Grigoriev I.V."/>
            <person name="Debuchy R."/>
            <person name="Gladieux P."/>
            <person name="Thoren M.H."/>
            <person name="Johannesson H."/>
        </authorList>
    </citation>
    <scope>NUCLEOTIDE SEQUENCE</scope>
    <source>
        <strain evidence="2">CBS 103.79</strain>
    </source>
</reference>
<keyword evidence="1" id="KW-0812">Transmembrane</keyword>
<keyword evidence="1" id="KW-0472">Membrane</keyword>
<dbReference type="AlphaFoldDB" id="A0AAN6MCN0"/>
<feature type="transmembrane region" description="Helical" evidence="1">
    <location>
        <begin position="65"/>
        <end position="86"/>
    </location>
</feature>
<keyword evidence="1" id="KW-1133">Transmembrane helix</keyword>
<dbReference type="GO" id="GO:0016020">
    <property type="term" value="C:membrane"/>
    <property type="evidence" value="ECO:0007669"/>
    <property type="project" value="TreeGrafter"/>
</dbReference>
<dbReference type="PANTHER" id="PTHR32251:SF17">
    <property type="entry name" value="STEROID 5-ALPHA REDUCTASE C-TERMINAL DOMAIN-CONTAINING PROTEIN"/>
    <property type="match status" value="1"/>
</dbReference>
<evidence type="ECO:0000256" key="1">
    <source>
        <dbReference type="SAM" id="Phobius"/>
    </source>
</evidence>
<feature type="non-terminal residue" evidence="2">
    <location>
        <position position="1"/>
    </location>
</feature>
<dbReference type="Pfam" id="PF06966">
    <property type="entry name" value="DUF1295"/>
    <property type="match status" value="1"/>
</dbReference>
<dbReference type="EMBL" id="MU856089">
    <property type="protein sequence ID" value="KAK3897704.1"/>
    <property type="molecule type" value="Genomic_DNA"/>
</dbReference>
<dbReference type="PANTHER" id="PTHR32251">
    <property type="entry name" value="3-OXO-5-ALPHA-STEROID 4-DEHYDROGENASE"/>
    <property type="match status" value="1"/>
</dbReference>
<feature type="transmembrane region" description="Helical" evidence="1">
    <location>
        <begin position="106"/>
        <end position="124"/>
    </location>
</feature>
<accession>A0AAN6MCN0</accession>
<sequence>GVVERGVKEVVEGAWPGEWRREVVNAVVWGWIVRVGLYTTLRLLYYRRDSRFDEVRDNRRMLLQVFALQAVWITYQMLPLVALNSVPPELVSGVGWYSWRHDLPSFVPWLVIMGWFWLGLYAVLRGSCLEMLADWQLTKWRWEKDRGKHNEAFCRRGLWNRR</sequence>
<organism evidence="2 3">
    <name type="scientific">Staphylotrichum tortipilum</name>
    <dbReference type="NCBI Taxonomy" id="2831512"/>
    <lineage>
        <taxon>Eukaryota</taxon>
        <taxon>Fungi</taxon>
        <taxon>Dikarya</taxon>
        <taxon>Ascomycota</taxon>
        <taxon>Pezizomycotina</taxon>
        <taxon>Sordariomycetes</taxon>
        <taxon>Sordariomycetidae</taxon>
        <taxon>Sordariales</taxon>
        <taxon>Chaetomiaceae</taxon>
        <taxon>Staphylotrichum</taxon>
    </lineage>
</organism>
<dbReference type="Proteomes" id="UP001303889">
    <property type="component" value="Unassembled WGS sequence"/>
</dbReference>
<proteinExistence type="predicted"/>
<protein>
    <submittedName>
        <fullName evidence="2">Uncharacterized protein</fullName>
    </submittedName>
</protein>
<evidence type="ECO:0000313" key="2">
    <source>
        <dbReference type="EMBL" id="KAK3897704.1"/>
    </source>
</evidence>
<feature type="transmembrane region" description="Helical" evidence="1">
    <location>
        <begin position="26"/>
        <end position="45"/>
    </location>
</feature>
<evidence type="ECO:0000313" key="3">
    <source>
        <dbReference type="Proteomes" id="UP001303889"/>
    </source>
</evidence>
<keyword evidence="3" id="KW-1185">Reference proteome</keyword>